<keyword evidence="3" id="KW-1185">Reference proteome</keyword>
<evidence type="ECO:0000313" key="3">
    <source>
        <dbReference type="Proteomes" id="UP000676456"/>
    </source>
</evidence>
<dbReference type="Gene3D" id="3.90.1200.10">
    <property type="match status" value="1"/>
</dbReference>
<reference evidence="2 3" key="1">
    <citation type="submission" date="2021-05" db="EMBL/GenBank/DDBJ databases">
        <title>Novel Bacillus species.</title>
        <authorList>
            <person name="Liu G."/>
        </authorList>
    </citation>
    <scope>NUCLEOTIDE SEQUENCE [LARGE SCALE GENOMIC DNA]</scope>
    <source>
        <strain evidence="2 3">FJAT-49682</strain>
    </source>
</reference>
<feature type="domain" description="Aminoglycoside phosphotransferase" evidence="1">
    <location>
        <begin position="93"/>
        <end position="243"/>
    </location>
</feature>
<sequence length="324" mass="38592">MNKSFIEERDGFDNRLLLFLKKKSGIPFINIKRLKQKVWLLSSTYENWIAKEFSSESKLTIQIAFTKELVDNGFIRTYSFHPQRFIVDNRIFGLIQYIEPVSENNFHYGNDNHISDSLQLLAHFHDTTSKFTSSFKNEIPNFRQIGKWNRRLMDFYYSMNEHKLSPAYSYLQQFSRIGEWALNKLQDDELFFTSKPHCIIHGDLASHNFIKGKDGTLYLIDFDLISIAPSHIDLLQMCNRVLPALNWSSDRLFSLEQIRIYKETRPFLAALVFPTDIFREWNYFANSTAPERQRRWVFLEKLIFGQLKERMEFYRTMIEKVEAI</sequence>
<dbReference type="PANTHER" id="PTHR39179:SF3">
    <property type="entry name" value="COTS-RELATED PROTEIN"/>
    <property type="match status" value="1"/>
</dbReference>
<dbReference type="SUPFAM" id="SSF56112">
    <property type="entry name" value="Protein kinase-like (PK-like)"/>
    <property type="match status" value="1"/>
</dbReference>
<dbReference type="PANTHER" id="PTHR39179">
    <property type="entry name" value="SPORE COAT PROTEIN I"/>
    <property type="match status" value="1"/>
</dbReference>
<protein>
    <submittedName>
        <fullName evidence="2">Phosphotransferase</fullName>
    </submittedName>
</protein>
<gene>
    <name evidence="2" type="ORF">KHA91_07290</name>
</gene>
<dbReference type="InterPro" id="IPR047175">
    <property type="entry name" value="CotS-like"/>
</dbReference>
<name>A0A942UJD2_9BACI</name>
<dbReference type="InterPro" id="IPR011009">
    <property type="entry name" value="Kinase-like_dom_sf"/>
</dbReference>
<dbReference type="RefSeq" id="WP_213097504.1">
    <property type="nucleotide sequence ID" value="NZ_JAGYPH010000001.1"/>
</dbReference>
<dbReference type="Pfam" id="PF01636">
    <property type="entry name" value="APH"/>
    <property type="match status" value="1"/>
</dbReference>
<dbReference type="InterPro" id="IPR002575">
    <property type="entry name" value="Aminoglycoside_PTrfase"/>
</dbReference>
<dbReference type="Proteomes" id="UP000676456">
    <property type="component" value="Unassembled WGS sequence"/>
</dbReference>
<dbReference type="EMBL" id="JAGYPN010000001">
    <property type="protein sequence ID" value="MBS4222561.1"/>
    <property type="molecule type" value="Genomic_DNA"/>
</dbReference>
<evidence type="ECO:0000313" key="2">
    <source>
        <dbReference type="EMBL" id="MBS4222561.1"/>
    </source>
</evidence>
<dbReference type="AlphaFoldDB" id="A0A942UJD2"/>
<evidence type="ECO:0000259" key="1">
    <source>
        <dbReference type="Pfam" id="PF01636"/>
    </source>
</evidence>
<organism evidence="2 3">
    <name type="scientific">Lederbergia citrea</name>
    <dbReference type="NCBI Taxonomy" id="2833581"/>
    <lineage>
        <taxon>Bacteria</taxon>
        <taxon>Bacillati</taxon>
        <taxon>Bacillota</taxon>
        <taxon>Bacilli</taxon>
        <taxon>Bacillales</taxon>
        <taxon>Bacillaceae</taxon>
        <taxon>Lederbergia</taxon>
    </lineage>
</organism>
<accession>A0A942UJD2</accession>
<proteinExistence type="predicted"/>
<comment type="caution">
    <text evidence="2">The sequence shown here is derived from an EMBL/GenBank/DDBJ whole genome shotgun (WGS) entry which is preliminary data.</text>
</comment>
<dbReference type="GO" id="GO:0042601">
    <property type="term" value="C:endospore-forming forespore"/>
    <property type="evidence" value="ECO:0007669"/>
    <property type="project" value="TreeGrafter"/>
</dbReference>